<name>A0A915KV22_ROMCU</name>
<sequence>MMAKDTLEYSESYVDSQIATAAANRDLTDHEPAALNKLFPCHTVQQKLEFDLNKMTEKTYVSAAQKAKALNMLRHNQDISSLPGDKPTITSELTVNIDTGTAKPNFHPAGATTAADLRVPDILPAEATPTMEVDAEINAVTRLFHEKGVRTSDTGPKSLNYRGMLHQQRRPHAP</sequence>
<organism evidence="2 3">
    <name type="scientific">Romanomermis culicivorax</name>
    <name type="common">Nematode worm</name>
    <dbReference type="NCBI Taxonomy" id="13658"/>
    <lineage>
        <taxon>Eukaryota</taxon>
        <taxon>Metazoa</taxon>
        <taxon>Ecdysozoa</taxon>
        <taxon>Nematoda</taxon>
        <taxon>Enoplea</taxon>
        <taxon>Dorylaimia</taxon>
        <taxon>Mermithida</taxon>
        <taxon>Mermithoidea</taxon>
        <taxon>Mermithidae</taxon>
        <taxon>Romanomermis</taxon>
    </lineage>
</organism>
<accession>A0A915KV22</accession>
<keyword evidence="2" id="KW-1185">Reference proteome</keyword>
<dbReference type="AlphaFoldDB" id="A0A915KV22"/>
<protein>
    <submittedName>
        <fullName evidence="3">Uncharacterized protein</fullName>
    </submittedName>
</protein>
<evidence type="ECO:0000313" key="2">
    <source>
        <dbReference type="Proteomes" id="UP000887565"/>
    </source>
</evidence>
<feature type="region of interest" description="Disordered" evidence="1">
    <location>
        <begin position="148"/>
        <end position="174"/>
    </location>
</feature>
<evidence type="ECO:0000313" key="3">
    <source>
        <dbReference type="WBParaSite" id="nRc.2.0.1.t41987-RA"/>
    </source>
</evidence>
<dbReference type="WBParaSite" id="nRc.2.0.1.t41987-RA">
    <property type="protein sequence ID" value="nRc.2.0.1.t41987-RA"/>
    <property type="gene ID" value="nRc.2.0.1.g41987"/>
</dbReference>
<dbReference type="Proteomes" id="UP000887565">
    <property type="component" value="Unplaced"/>
</dbReference>
<proteinExistence type="predicted"/>
<evidence type="ECO:0000256" key="1">
    <source>
        <dbReference type="SAM" id="MobiDB-lite"/>
    </source>
</evidence>
<reference evidence="3" key="1">
    <citation type="submission" date="2022-11" db="UniProtKB">
        <authorList>
            <consortium name="WormBaseParasite"/>
        </authorList>
    </citation>
    <scope>IDENTIFICATION</scope>
</reference>